<dbReference type="UniPathway" id="UPA00053">
    <property type="reaction ID" value="UER00089"/>
</dbReference>
<protein>
    <recommendedName>
        <fullName evidence="7">3-phosphoshikimate 1-carboxyvinyltransferase</fullName>
        <ecNumber evidence="7">2.5.1.19</ecNumber>
    </recommendedName>
    <alternativeName>
        <fullName evidence="7">5-enolpyruvylshikimate-3-phosphate synthase</fullName>
        <shortName evidence="7">EPSP synthase</shortName>
        <shortName evidence="7">EPSPS</shortName>
    </alternativeName>
</protein>
<feature type="binding site" evidence="7">
    <location>
        <position position="7"/>
    </location>
    <ligand>
        <name>phosphoenolpyruvate</name>
        <dbReference type="ChEBI" id="CHEBI:58702"/>
    </ligand>
</feature>
<dbReference type="RefSeq" id="WP_005961933.1">
    <property type="nucleotide sequence ID" value="NZ_CP040505.1"/>
</dbReference>
<evidence type="ECO:0000256" key="6">
    <source>
        <dbReference type="ARBA" id="ARBA00044633"/>
    </source>
</evidence>
<dbReference type="PATRIC" id="fig|888050.3.peg.265"/>
<evidence type="ECO:0000259" key="8">
    <source>
        <dbReference type="Pfam" id="PF00275"/>
    </source>
</evidence>
<proteinExistence type="inferred from homology"/>
<evidence type="ECO:0000256" key="1">
    <source>
        <dbReference type="ARBA" id="ARBA00004811"/>
    </source>
</evidence>
<dbReference type="PANTHER" id="PTHR21090">
    <property type="entry name" value="AROM/DEHYDROQUINATE SYNTHASE"/>
    <property type="match status" value="1"/>
</dbReference>
<evidence type="ECO:0000313" key="9">
    <source>
        <dbReference type="EMBL" id="ENO18937.1"/>
    </source>
</evidence>
<feature type="binding site" evidence="7">
    <location>
        <position position="379"/>
    </location>
    <ligand>
        <name>phosphoenolpyruvate</name>
        <dbReference type="ChEBI" id="CHEBI:58702"/>
    </ligand>
</feature>
<dbReference type="SUPFAM" id="SSF55205">
    <property type="entry name" value="EPT/RTPC-like"/>
    <property type="match status" value="1"/>
</dbReference>
<evidence type="ECO:0000313" key="10">
    <source>
        <dbReference type="Proteomes" id="UP000013015"/>
    </source>
</evidence>
<dbReference type="AlphaFoldDB" id="N6X6C9"/>
<dbReference type="InterPro" id="IPR036968">
    <property type="entry name" value="Enolpyruvate_Tfrase_sf"/>
</dbReference>
<comment type="similarity">
    <text evidence="2 7">Belongs to the EPSP synthase family.</text>
</comment>
<feature type="binding site" evidence="7">
    <location>
        <position position="159"/>
    </location>
    <ligand>
        <name>phosphoenolpyruvate</name>
        <dbReference type="ChEBI" id="CHEBI:58702"/>
    </ligand>
</feature>
<keyword evidence="4 7" id="KW-0808">Transferase</keyword>
<dbReference type="InterPro" id="IPR006264">
    <property type="entry name" value="EPSP_synthase"/>
</dbReference>
<comment type="function">
    <text evidence="7">Catalyzes the transfer of the enolpyruvyl moiety of phosphoenolpyruvate (PEP) to the 5-hydroxyl of shikimate-3-phosphate (S3P) to produce enolpyruvyl shikimate-3-phosphate and inorganic phosphate.</text>
</comment>
<keyword evidence="5 7" id="KW-0057">Aromatic amino acid biosynthesis</keyword>
<gene>
    <name evidence="7 9" type="primary">aroA</name>
    <name evidence="9" type="ORF">HMPREF9004_0272</name>
</gene>
<dbReference type="EC" id="2.5.1.19" evidence="7"/>
<feature type="binding site" evidence="7">
    <location>
        <position position="338"/>
    </location>
    <ligand>
        <name>phosphoenolpyruvate</name>
        <dbReference type="ChEBI" id="CHEBI:58702"/>
    </ligand>
</feature>
<dbReference type="InterPro" id="IPR001986">
    <property type="entry name" value="Enolpyruvate_Tfrase_dom"/>
</dbReference>
<comment type="subunit">
    <text evidence="7">Monomer.</text>
</comment>
<feature type="binding site" evidence="7">
    <location>
        <position position="158"/>
    </location>
    <ligand>
        <name>3-phosphoshikimate</name>
        <dbReference type="ChEBI" id="CHEBI:145989"/>
    </ligand>
</feature>
<feature type="binding site" evidence="7">
    <location>
        <position position="404"/>
    </location>
    <ligand>
        <name>phosphoenolpyruvate</name>
        <dbReference type="ChEBI" id="CHEBI:58702"/>
    </ligand>
</feature>
<feature type="binding site" evidence="7">
    <location>
        <position position="8"/>
    </location>
    <ligand>
        <name>3-phosphoshikimate</name>
        <dbReference type="ChEBI" id="CHEBI:145989"/>
    </ligand>
</feature>
<dbReference type="Gene3D" id="3.65.10.10">
    <property type="entry name" value="Enolpyruvate transferase domain"/>
    <property type="match status" value="2"/>
</dbReference>
<feature type="binding site" evidence="7">
    <location>
        <position position="109"/>
    </location>
    <ligand>
        <name>phosphoenolpyruvate</name>
        <dbReference type="ChEBI" id="CHEBI:58702"/>
    </ligand>
</feature>
<comment type="caution">
    <text evidence="7">Lacks conserved residue(s) required for the propagation of feature annotation.</text>
</comment>
<reference evidence="9 10" key="1">
    <citation type="submission" date="2013-03" db="EMBL/GenBank/DDBJ databases">
        <title>Reference genome for the Human Microbiome Project.</title>
        <authorList>
            <person name="Aqrawi P."/>
            <person name="Ayvaz T."/>
            <person name="Bess C."/>
            <person name="Blankenburg K."/>
            <person name="Coyle M."/>
            <person name="Deng J."/>
            <person name="Forbes L."/>
            <person name="Fowler G."/>
            <person name="Francisco L."/>
            <person name="Fu Q."/>
            <person name="Gibbs R."/>
            <person name="Gross S."/>
            <person name="Gubbala S."/>
            <person name="Hale W."/>
            <person name="Hemphill L."/>
            <person name="Highlander S."/>
            <person name="Hirani K."/>
            <person name="Jackson L."/>
            <person name="Jakkamsetti A."/>
            <person name="Javaid M."/>
            <person name="Jayaseelan J.C."/>
            <person name="Jiang H."/>
            <person name="Joshi V."/>
            <person name="Korchina V."/>
            <person name="Kovar C."/>
            <person name="Lara F."/>
            <person name="Lee S."/>
            <person name="Liu Y."/>
            <person name="Mata R."/>
            <person name="Mathew T."/>
            <person name="Munidasa M."/>
            <person name="Muzny D."/>
            <person name="Nazareth L."/>
            <person name="Ngo R."/>
            <person name="Nguyen L."/>
            <person name="Nguyen N."/>
            <person name="Okwuonu G."/>
            <person name="Ongeri F."/>
            <person name="Palculict T."/>
            <person name="Patil S."/>
            <person name="Petrosino J."/>
            <person name="Pham C."/>
            <person name="Pham P."/>
            <person name="Pu L.-L."/>
            <person name="Qin X."/>
            <person name="Qu J."/>
            <person name="Reid J."/>
            <person name="Ross M."/>
            <person name="Ruth R."/>
            <person name="Saada N."/>
            <person name="San Lucas F."/>
            <person name="Santibanez J."/>
            <person name="Shang Y."/>
            <person name="Simmons D."/>
            <person name="Song X.-Z."/>
            <person name="Tang L.-Y."/>
            <person name="Thornton R."/>
            <person name="Warren J."/>
            <person name="Weissenberger G."/>
            <person name="Wilczek-Boney K."/>
            <person name="Worley K."/>
            <person name="Youmans B."/>
            <person name="Zhang J."/>
            <person name="Zhang L."/>
            <person name="Zhao Z."/>
            <person name="Zhou C."/>
            <person name="Zhu D."/>
            <person name="Zhu Y."/>
        </authorList>
    </citation>
    <scope>NUCLEOTIDE SEQUENCE [LARGE SCALE GENOMIC DNA]</scope>
    <source>
        <strain evidence="9 10">F0333</strain>
    </source>
</reference>
<feature type="binding site" evidence="7">
    <location>
        <position position="12"/>
    </location>
    <ligand>
        <name>3-phosphoshikimate</name>
        <dbReference type="ChEBI" id="CHEBI:145989"/>
    </ligand>
</feature>
<evidence type="ECO:0000256" key="7">
    <source>
        <dbReference type="HAMAP-Rule" id="MF_00210"/>
    </source>
</evidence>
<dbReference type="STRING" id="888050.HMPREF9004_0272"/>
<feature type="binding site" evidence="7">
    <location>
        <position position="157"/>
    </location>
    <ligand>
        <name>3-phosphoshikimate</name>
        <dbReference type="ChEBI" id="CHEBI:145989"/>
    </ligand>
</feature>
<dbReference type="EMBL" id="AQHZ01000005">
    <property type="protein sequence ID" value="ENO18937.1"/>
    <property type="molecule type" value="Genomic_DNA"/>
</dbReference>
<keyword evidence="7" id="KW-0963">Cytoplasm</keyword>
<feature type="binding site" evidence="7">
    <location>
        <position position="81"/>
    </location>
    <ligand>
        <name>phosphoenolpyruvate</name>
        <dbReference type="ChEBI" id="CHEBI:58702"/>
    </ligand>
</feature>
<feature type="binding site" evidence="7">
    <location>
        <position position="307"/>
    </location>
    <ligand>
        <name>3-phosphoshikimate</name>
        <dbReference type="ChEBI" id="CHEBI:145989"/>
    </ligand>
</feature>
<evidence type="ECO:0000256" key="2">
    <source>
        <dbReference type="ARBA" id="ARBA00009948"/>
    </source>
</evidence>
<dbReference type="PANTHER" id="PTHR21090:SF5">
    <property type="entry name" value="PENTAFUNCTIONAL AROM POLYPEPTIDE"/>
    <property type="match status" value="1"/>
</dbReference>
<evidence type="ECO:0000256" key="3">
    <source>
        <dbReference type="ARBA" id="ARBA00022605"/>
    </source>
</evidence>
<dbReference type="GO" id="GO:0009423">
    <property type="term" value="P:chorismate biosynthetic process"/>
    <property type="evidence" value="ECO:0007669"/>
    <property type="project" value="UniProtKB-UniRule"/>
</dbReference>
<evidence type="ECO:0000256" key="5">
    <source>
        <dbReference type="ARBA" id="ARBA00023141"/>
    </source>
</evidence>
<feature type="active site" description="Proton acceptor" evidence="7">
    <location>
        <position position="307"/>
    </location>
</feature>
<dbReference type="GO" id="GO:0003866">
    <property type="term" value="F:3-phosphoshikimate 1-carboxyvinyltransferase activity"/>
    <property type="evidence" value="ECO:0007669"/>
    <property type="project" value="UniProtKB-UniRule"/>
</dbReference>
<organism evidence="9 10">
    <name type="scientific">Schaalia cardiffensis F0333</name>
    <dbReference type="NCBI Taxonomy" id="888050"/>
    <lineage>
        <taxon>Bacteria</taxon>
        <taxon>Bacillati</taxon>
        <taxon>Actinomycetota</taxon>
        <taxon>Actinomycetes</taxon>
        <taxon>Actinomycetales</taxon>
        <taxon>Actinomycetaceae</taxon>
        <taxon>Schaalia</taxon>
    </lineage>
</organism>
<dbReference type="PIRSF" id="PIRSF000505">
    <property type="entry name" value="EPSPS"/>
    <property type="match status" value="1"/>
</dbReference>
<comment type="pathway">
    <text evidence="1 7">Metabolic intermediate biosynthesis; chorismate biosynthesis; chorismate from D-erythrose 4-phosphate and phosphoenolpyruvate: step 6/7.</text>
</comment>
<keyword evidence="3 7" id="KW-0028">Amino-acid biosynthesis</keyword>
<dbReference type="Proteomes" id="UP000013015">
    <property type="component" value="Unassembled WGS sequence"/>
</dbReference>
<dbReference type="InterPro" id="IPR013792">
    <property type="entry name" value="RNA3'P_cycl/enolpyr_Trfase_a/b"/>
</dbReference>
<dbReference type="eggNOG" id="COG0128">
    <property type="taxonomic scope" value="Bacteria"/>
</dbReference>
<sequence>MRLPGSKSQSARFLYLAAVASGPSRLRGVLDSRDTRLLVSALETLGAHFESEEEGSILVHPLDLHACLGEARVAIECGLAGTVMRFLPPLAALFHTPVRFDGDPAARRRPLAPLLDTLSHLGAHIEFEGEPGFLPFTVTGPLRAPADGVLRVDASASSQFLSAMLLLAPLLGVPLIVEAPGRVVSLPHVEMTCEALRRCGCVVEQINEDGGEPLSWRVLPGAPRPQELSVEPDLSNAGPFLAAAMICGGRVRVQDWPERTKQAGDAWRQLLTDMGGLVEREGSDLVVTGPDGGRIRGIDIDMSQIGELAPTLAALAACASSPSSIRGIAHLRGHETDRLAALAHELRGAGCGVEELADGLEIIPAPLIPGLRRAYGDHRMATFAAIIGLKAPGTSLDDIASTSKTIPGFARMWEELLGTSGERS</sequence>
<feature type="binding site" evidence="7">
    <location>
        <position position="7"/>
    </location>
    <ligand>
        <name>3-phosphoshikimate</name>
        <dbReference type="ChEBI" id="CHEBI:145989"/>
    </ligand>
</feature>
<keyword evidence="10" id="KW-1185">Reference proteome</keyword>
<comment type="subcellular location">
    <subcellularLocation>
        <location evidence="7">Cytoplasm</location>
    </subcellularLocation>
</comment>
<dbReference type="Pfam" id="PF00275">
    <property type="entry name" value="EPSP_synthase"/>
    <property type="match status" value="1"/>
</dbReference>
<dbReference type="InterPro" id="IPR023193">
    <property type="entry name" value="EPSP_synthase_CS"/>
</dbReference>
<dbReference type="HAMAP" id="MF_00210">
    <property type="entry name" value="EPSP_synth"/>
    <property type="match status" value="1"/>
</dbReference>
<accession>N6X6C9</accession>
<feature type="binding site" evidence="7">
    <location>
        <position position="334"/>
    </location>
    <ligand>
        <name>3-phosphoshikimate</name>
        <dbReference type="ChEBI" id="CHEBI:145989"/>
    </ligand>
</feature>
<feature type="binding site" evidence="7">
    <location>
        <position position="185"/>
    </location>
    <ligand>
        <name>3-phosphoshikimate</name>
        <dbReference type="ChEBI" id="CHEBI:145989"/>
    </ligand>
</feature>
<feature type="domain" description="Enolpyruvate transferase" evidence="8">
    <location>
        <begin position="2"/>
        <end position="411"/>
    </location>
</feature>
<dbReference type="NCBIfam" id="TIGR01356">
    <property type="entry name" value="aroA"/>
    <property type="match status" value="1"/>
</dbReference>
<dbReference type="HOGENOM" id="CLU_024321_0_0_11"/>
<dbReference type="GO" id="GO:0005737">
    <property type="term" value="C:cytoplasm"/>
    <property type="evidence" value="ECO:0007669"/>
    <property type="project" value="UniProtKB-SubCell"/>
</dbReference>
<dbReference type="GO" id="GO:0009073">
    <property type="term" value="P:aromatic amino acid family biosynthetic process"/>
    <property type="evidence" value="ECO:0007669"/>
    <property type="project" value="UniProtKB-KW"/>
</dbReference>
<dbReference type="GO" id="GO:0008652">
    <property type="term" value="P:amino acid biosynthetic process"/>
    <property type="evidence" value="ECO:0007669"/>
    <property type="project" value="UniProtKB-KW"/>
</dbReference>
<feature type="binding site" evidence="7">
    <location>
        <position position="159"/>
    </location>
    <ligand>
        <name>3-phosphoshikimate</name>
        <dbReference type="ChEBI" id="CHEBI:145989"/>
    </ligand>
</feature>
<dbReference type="PROSITE" id="PS00885">
    <property type="entry name" value="EPSP_SYNTHASE_2"/>
    <property type="match status" value="1"/>
</dbReference>
<comment type="caution">
    <text evidence="9">The sequence shown here is derived from an EMBL/GenBank/DDBJ whole genome shotgun (WGS) entry which is preliminary data.</text>
</comment>
<evidence type="ECO:0000256" key="4">
    <source>
        <dbReference type="ARBA" id="ARBA00022679"/>
    </source>
</evidence>
<dbReference type="CDD" id="cd01556">
    <property type="entry name" value="EPSP_synthase"/>
    <property type="match status" value="1"/>
</dbReference>
<comment type="catalytic activity">
    <reaction evidence="6">
        <text>3-phosphoshikimate + phosphoenolpyruvate = 5-O-(1-carboxyvinyl)-3-phosphoshikimate + phosphate</text>
        <dbReference type="Rhea" id="RHEA:21256"/>
        <dbReference type="ChEBI" id="CHEBI:43474"/>
        <dbReference type="ChEBI" id="CHEBI:57701"/>
        <dbReference type="ChEBI" id="CHEBI:58702"/>
        <dbReference type="ChEBI" id="CHEBI:145989"/>
        <dbReference type="EC" id="2.5.1.19"/>
    </reaction>
    <physiologicalReaction direction="left-to-right" evidence="6">
        <dbReference type="Rhea" id="RHEA:21257"/>
    </physiologicalReaction>
</comment>
<name>N6X6C9_9ACTO</name>